<dbReference type="Pfam" id="PF16558">
    <property type="entry name" value="AZUL"/>
    <property type="match status" value="1"/>
</dbReference>
<evidence type="ECO:0000256" key="7">
    <source>
        <dbReference type="PROSITE-ProRule" id="PRU00104"/>
    </source>
</evidence>
<protein>
    <recommendedName>
        <fullName evidence="3">HECT-type E3 ubiquitin transferase</fullName>
        <ecNumber evidence="3">2.3.2.26</ecNumber>
    </recommendedName>
</protein>
<comment type="caution">
    <text evidence="10">The sequence shown here is derived from an EMBL/GenBank/DDBJ whole genome shotgun (WGS) entry which is preliminary data.</text>
</comment>
<dbReference type="Pfam" id="PF00632">
    <property type="entry name" value="HECT"/>
    <property type="match status" value="1"/>
</dbReference>
<dbReference type="GO" id="GO:0061630">
    <property type="term" value="F:ubiquitin protein ligase activity"/>
    <property type="evidence" value="ECO:0007669"/>
    <property type="project" value="UniProtKB-EC"/>
</dbReference>
<feature type="region of interest" description="Disordered" evidence="8">
    <location>
        <begin position="75"/>
        <end position="111"/>
    </location>
</feature>
<dbReference type="PANTHER" id="PTHR45700:SF8">
    <property type="entry name" value="HECT-TYPE E3 UBIQUITIN TRANSFERASE"/>
    <property type="match status" value="1"/>
</dbReference>
<dbReference type="InterPro" id="IPR000569">
    <property type="entry name" value="HECT_dom"/>
</dbReference>
<feature type="active site" description="Glycyl thioester intermediate" evidence="7">
    <location>
        <position position="879"/>
    </location>
</feature>
<evidence type="ECO:0000259" key="9">
    <source>
        <dbReference type="PROSITE" id="PS50237"/>
    </source>
</evidence>
<evidence type="ECO:0000313" key="10">
    <source>
        <dbReference type="EMBL" id="PAA53596.1"/>
    </source>
</evidence>
<keyword evidence="11" id="KW-1185">Reference proteome</keyword>
<evidence type="ECO:0000313" key="11">
    <source>
        <dbReference type="Proteomes" id="UP000215902"/>
    </source>
</evidence>
<evidence type="ECO:0000256" key="5">
    <source>
        <dbReference type="ARBA" id="ARBA00022679"/>
    </source>
</evidence>
<comment type="subcellular location">
    <subcellularLocation>
        <location evidence="2">Cytoplasm</location>
    </subcellularLocation>
</comment>
<dbReference type="SMART" id="SM00119">
    <property type="entry name" value="HECTc"/>
    <property type="match status" value="1"/>
</dbReference>
<evidence type="ECO:0000256" key="1">
    <source>
        <dbReference type="ARBA" id="ARBA00000885"/>
    </source>
</evidence>
<accession>A0A267DWM8</accession>
<proteinExistence type="predicted"/>
<dbReference type="Gene3D" id="3.30.2410.10">
    <property type="entry name" value="Hect, E3 ligase catalytic domain"/>
    <property type="match status" value="1"/>
</dbReference>
<evidence type="ECO:0000256" key="8">
    <source>
        <dbReference type="SAM" id="MobiDB-lite"/>
    </source>
</evidence>
<comment type="catalytic activity">
    <reaction evidence="1">
        <text>S-ubiquitinyl-[E2 ubiquitin-conjugating enzyme]-L-cysteine + [acceptor protein]-L-lysine = [E2 ubiquitin-conjugating enzyme]-L-cysteine + N(6)-ubiquitinyl-[acceptor protein]-L-lysine.</text>
        <dbReference type="EC" id="2.3.2.26"/>
    </reaction>
</comment>
<dbReference type="Gene3D" id="3.90.1750.10">
    <property type="entry name" value="Hect, E3 ligase catalytic domains"/>
    <property type="match status" value="1"/>
</dbReference>
<evidence type="ECO:0000256" key="4">
    <source>
        <dbReference type="ARBA" id="ARBA00022490"/>
    </source>
</evidence>
<gene>
    <name evidence="10" type="ORF">BOX15_Mlig017287g1</name>
</gene>
<dbReference type="EMBL" id="NIVC01003057">
    <property type="protein sequence ID" value="PAA53596.1"/>
    <property type="molecule type" value="Genomic_DNA"/>
</dbReference>
<dbReference type="FunFam" id="3.30.2160.10:FF:000004">
    <property type="entry name" value="probable E3 ubiquitin-protein ligase HERC4 isoform X1"/>
    <property type="match status" value="1"/>
</dbReference>
<keyword evidence="5" id="KW-0808">Transferase</keyword>
<dbReference type="Gene3D" id="6.10.130.10">
    <property type="entry name" value="Ubiquitin-protein ligase E3A, N-terminal zinc-binding domain (AZUL)"/>
    <property type="match status" value="1"/>
</dbReference>
<sequence>MAASSSRERIAISIKDHFQRLTVGCGDASCLSPHCASSQQFRHSQLGGNKNSLALLAVELAKSDTEVCGNASLVRQTSSNSGKRSVSPPIVLESSGGGSGGGGESRSSVGSVSEGAAMAMMDINDSEVGAAAAVAFAPTPNREVLGMQTVESHNSSAMNENQSESVRLNQPQQPLPSPPPIDEVFNEATLRRMSGQPDKQPLIRLLSSVFTSPERTVEAFRPSHGVDDDGVHEKHESELSEKNAADALARIDVHCVHTLTRLIPYEKSVMDPLCGSVNFLCRQVRLELSDHPRPLHLCVAAVLFEFSVLFDPNNMETVVPSICMLAGRLPTEHQAALIHFWCRHKTVEDLRMLLLVLMQLLTLRCLLMENEAGEESERSLNEDAVICDVCRVIKLVYYASGLLGDVDSRQALAREREKTETFLASLNALYDRTNLPDRRRQGHQLWKPDPLAEQLCFRRPADCIRPAIPDEEFINDTLNELMSVDRDYNFFLESDRSPTLANRQRDEMPPFSFLNHPFLLTTFTKSVALYLDSRIRMFRERRGALLQSLMLHSDHNMYLRINVRRANIVQDALLTLEMVGLESPGDLKKQLVIEFEGEQGIDEGGLSKEFFQLIIEQIFNPDYGMFSLNQRTQSFWFYPGSEDCEREFVLVGMLLGLAIYNNIILDVRFPTVLYKKLTGKLGAFHDLKGSHPELAQGMQQLLEYDGDSFEDIFGCFSISFQDAFGSTLNHELKPDGANIPVTKENRQEFVDLYSDFLLNGMIEKQFNAFCKGFHLVIDNSLLLQLFAPTEIELLVCGSKTYNFHELQKYTQYDGGYTENSPIIAHFWKLVHTMSDVDKRLLLEFVTGSDRVPLGGMKKMKFIIARQGPDTDRLPTAHTCFNVLLLPEYSSYDKLQDRLLKAIANSKGFGML</sequence>
<dbReference type="PROSITE" id="PS50237">
    <property type="entry name" value="HECT"/>
    <property type="match status" value="1"/>
</dbReference>
<dbReference type="AlphaFoldDB" id="A0A267DWM8"/>
<dbReference type="PANTHER" id="PTHR45700">
    <property type="entry name" value="UBIQUITIN-PROTEIN LIGASE E3C"/>
    <property type="match status" value="1"/>
</dbReference>
<dbReference type="Proteomes" id="UP000215902">
    <property type="component" value="Unassembled WGS sequence"/>
</dbReference>
<dbReference type="OrthoDB" id="5981550at2759"/>
<dbReference type="EC" id="2.3.2.26" evidence="3"/>
<evidence type="ECO:0000256" key="3">
    <source>
        <dbReference type="ARBA" id="ARBA00012485"/>
    </source>
</evidence>
<feature type="compositionally biased region" description="Polar residues" evidence="8">
    <location>
        <begin position="75"/>
        <end position="84"/>
    </location>
</feature>
<feature type="region of interest" description="Disordered" evidence="8">
    <location>
        <begin position="153"/>
        <end position="180"/>
    </location>
</feature>
<feature type="compositionally biased region" description="Polar residues" evidence="8">
    <location>
        <begin position="153"/>
        <end position="169"/>
    </location>
</feature>
<feature type="domain" description="HECT" evidence="9">
    <location>
        <begin position="583"/>
        <end position="911"/>
    </location>
</feature>
<dbReference type="InterPro" id="IPR044611">
    <property type="entry name" value="E3A/B/C-like"/>
</dbReference>
<keyword evidence="4" id="KW-0963">Cytoplasm</keyword>
<organism evidence="10 11">
    <name type="scientific">Macrostomum lignano</name>
    <dbReference type="NCBI Taxonomy" id="282301"/>
    <lineage>
        <taxon>Eukaryota</taxon>
        <taxon>Metazoa</taxon>
        <taxon>Spiralia</taxon>
        <taxon>Lophotrochozoa</taxon>
        <taxon>Platyhelminthes</taxon>
        <taxon>Rhabditophora</taxon>
        <taxon>Macrostomorpha</taxon>
        <taxon>Macrostomida</taxon>
        <taxon>Macrostomidae</taxon>
        <taxon>Macrostomum</taxon>
    </lineage>
</organism>
<evidence type="ECO:0000256" key="6">
    <source>
        <dbReference type="ARBA" id="ARBA00022786"/>
    </source>
</evidence>
<dbReference type="Gene3D" id="3.30.2160.10">
    <property type="entry name" value="Hect, E3 ligase catalytic domain"/>
    <property type="match status" value="1"/>
</dbReference>
<dbReference type="SUPFAM" id="SSF56204">
    <property type="entry name" value="Hect, E3 ligase catalytic domain"/>
    <property type="match status" value="1"/>
</dbReference>
<dbReference type="GO" id="GO:0000209">
    <property type="term" value="P:protein polyubiquitination"/>
    <property type="evidence" value="ECO:0007669"/>
    <property type="project" value="InterPro"/>
</dbReference>
<reference evidence="10 11" key="1">
    <citation type="submission" date="2017-06" db="EMBL/GenBank/DDBJ databases">
        <title>A platform for efficient transgenesis in Macrostomum lignano, a flatworm model organism for stem cell research.</title>
        <authorList>
            <person name="Berezikov E."/>
        </authorList>
    </citation>
    <scope>NUCLEOTIDE SEQUENCE [LARGE SCALE GENOMIC DNA]</scope>
    <source>
        <strain evidence="10">DV1</strain>
        <tissue evidence="10">Whole organism</tissue>
    </source>
</reference>
<dbReference type="InterPro" id="IPR042556">
    <property type="entry name" value="AZUL_sf"/>
</dbReference>
<keyword evidence="6 7" id="KW-0833">Ubl conjugation pathway</keyword>
<dbReference type="InterPro" id="IPR032353">
    <property type="entry name" value="AZUL"/>
</dbReference>
<dbReference type="FunFam" id="3.30.2410.10:FF:000003">
    <property type="entry name" value="probable E3 ubiquitin-protein ligase HERC4 isoform X1"/>
    <property type="match status" value="1"/>
</dbReference>
<feature type="compositionally biased region" description="Gly residues" evidence="8">
    <location>
        <begin position="95"/>
        <end position="104"/>
    </location>
</feature>
<dbReference type="STRING" id="282301.A0A267DWM8"/>
<dbReference type="GO" id="GO:0005737">
    <property type="term" value="C:cytoplasm"/>
    <property type="evidence" value="ECO:0007669"/>
    <property type="project" value="UniProtKB-SubCell"/>
</dbReference>
<dbReference type="InterPro" id="IPR035983">
    <property type="entry name" value="Hect_E3_ubiquitin_ligase"/>
</dbReference>
<name>A0A267DWM8_9PLAT</name>
<dbReference type="CDD" id="cd00078">
    <property type="entry name" value="HECTc"/>
    <property type="match status" value="1"/>
</dbReference>
<evidence type="ECO:0000256" key="2">
    <source>
        <dbReference type="ARBA" id="ARBA00004496"/>
    </source>
</evidence>